<evidence type="ECO:0000256" key="1">
    <source>
        <dbReference type="ARBA" id="ARBA00004196"/>
    </source>
</evidence>
<dbReference type="PROSITE" id="PS51257">
    <property type="entry name" value="PROKAR_LIPOPROTEIN"/>
    <property type="match status" value="1"/>
</dbReference>
<dbReference type="AlphaFoldDB" id="A0A1M5G5T1"/>
<dbReference type="PROSITE" id="PS50983">
    <property type="entry name" value="FE_B12_PBP"/>
    <property type="match status" value="1"/>
</dbReference>
<keyword evidence="4 5" id="KW-0732">Signal</keyword>
<evidence type="ECO:0000256" key="2">
    <source>
        <dbReference type="ARBA" id="ARBA00008814"/>
    </source>
</evidence>
<keyword evidence="3" id="KW-0813">Transport</keyword>
<comment type="similarity">
    <text evidence="2">Belongs to the bacterial solute-binding protein 8 family.</text>
</comment>
<dbReference type="PANTHER" id="PTHR30532">
    <property type="entry name" value="IRON III DICITRATE-BINDING PERIPLASMIC PROTEIN"/>
    <property type="match status" value="1"/>
</dbReference>
<gene>
    <name evidence="7" type="ORF">SAMN05444351_1550</name>
</gene>
<evidence type="ECO:0000313" key="8">
    <source>
        <dbReference type="Proteomes" id="UP000184471"/>
    </source>
</evidence>
<dbReference type="GO" id="GO:0030288">
    <property type="term" value="C:outer membrane-bounded periplasmic space"/>
    <property type="evidence" value="ECO:0007669"/>
    <property type="project" value="TreeGrafter"/>
</dbReference>
<dbReference type="STRING" id="1070870.SAMN05444351_1550"/>
<protein>
    <submittedName>
        <fullName evidence="7">Iron complex transport system substrate-binding protein</fullName>
    </submittedName>
</protein>
<evidence type="ECO:0000256" key="5">
    <source>
        <dbReference type="SAM" id="SignalP"/>
    </source>
</evidence>
<evidence type="ECO:0000256" key="4">
    <source>
        <dbReference type="ARBA" id="ARBA00022729"/>
    </source>
</evidence>
<name>A0A1M5G5T1_9ACTN</name>
<organism evidence="7 8">
    <name type="scientific">Geodermatophilus nigrescens</name>
    <dbReference type="NCBI Taxonomy" id="1070870"/>
    <lineage>
        <taxon>Bacteria</taxon>
        <taxon>Bacillati</taxon>
        <taxon>Actinomycetota</taxon>
        <taxon>Actinomycetes</taxon>
        <taxon>Geodermatophilales</taxon>
        <taxon>Geodermatophilaceae</taxon>
        <taxon>Geodermatophilus</taxon>
    </lineage>
</organism>
<reference evidence="7 8" key="1">
    <citation type="submission" date="2016-11" db="EMBL/GenBank/DDBJ databases">
        <authorList>
            <person name="Jaros S."/>
            <person name="Januszkiewicz K."/>
            <person name="Wedrychowicz H."/>
        </authorList>
    </citation>
    <scope>NUCLEOTIDE SEQUENCE [LARGE SCALE GENOMIC DNA]</scope>
    <source>
        <strain evidence="7 8">DSM 45408</strain>
    </source>
</reference>
<dbReference type="InterPro" id="IPR051313">
    <property type="entry name" value="Bact_iron-sidero_bind"/>
</dbReference>
<dbReference type="PANTHER" id="PTHR30532:SF24">
    <property type="entry name" value="FERRIC ENTEROBACTIN-BINDING PERIPLASMIC PROTEIN FEPB"/>
    <property type="match status" value="1"/>
</dbReference>
<feature type="signal peptide" evidence="5">
    <location>
        <begin position="1"/>
        <end position="20"/>
    </location>
</feature>
<dbReference type="Proteomes" id="UP000184471">
    <property type="component" value="Unassembled WGS sequence"/>
</dbReference>
<evidence type="ECO:0000256" key="3">
    <source>
        <dbReference type="ARBA" id="ARBA00022448"/>
    </source>
</evidence>
<dbReference type="InterPro" id="IPR002491">
    <property type="entry name" value="ABC_transptr_periplasmic_BD"/>
</dbReference>
<evidence type="ECO:0000259" key="6">
    <source>
        <dbReference type="PROSITE" id="PS50983"/>
    </source>
</evidence>
<comment type="subcellular location">
    <subcellularLocation>
        <location evidence="1">Cell envelope</location>
    </subcellularLocation>
</comment>
<dbReference type="EMBL" id="FQVX01000001">
    <property type="protein sequence ID" value="SHF98792.1"/>
    <property type="molecule type" value="Genomic_DNA"/>
</dbReference>
<dbReference type="SUPFAM" id="SSF53807">
    <property type="entry name" value="Helical backbone' metal receptor"/>
    <property type="match status" value="1"/>
</dbReference>
<feature type="chain" id="PRO_5039517456" evidence="5">
    <location>
        <begin position="21"/>
        <end position="318"/>
    </location>
</feature>
<keyword evidence="8" id="KW-1185">Reference proteome</keyword>
<evidence type="ECO:0000313" key="7">
    <source>
        <dbReference type="EMBL" id="SHF98792.1"/>
    </source>
</evidence>
<dbReference type="Pfam" id="PF01497">
    <property type="entry name" value="Peripla_BP_2"/>
    <property type="match status" value="1"/>
</dbReference>
<sequence length="318" mass="32029">MSVTRLRIASCAAAGLLVLAGCGTDDEPTAAAPTSGGSADDQVVVALDDFAAMHALALGVEPDLVLEAFAYESTSAVFDDLDLPTQPYGDALDPEAVAAADPDVVIGVSLPTTVAAEAQLEAIAPTTVVDYTAGWDEQLATVAGALGREDEAAAVRERLDEQTADLAADLQEAGVAGSVVSVVGDNGGFFSPPGATAVGSLLAGVGLTRPPAQETAGSAESPFALFGAETLTDHDGDVLFLLAGGPYLTEGLTGSPLWSGLQAVRDDAVHEVSGEVWLSASAFSVAWVLDDLRAVLLDGGTAATGAEAPERFAEFTGV</sequence>
<dbReference type="Gene3D" id="3.40.50.1980">
    <property type="entry name" value="Nitrogenase molybdenum iron protein domain"/>
    <property type="match status" value="2"/>
</dbReference>
<dbReference type="GO" id="GO:1901678">
    <property type="term" value="P:iron coordination entity transport"/>
    <property type="evidence" value="ECO:0007669"/>
    <property type="project" value="UniProtKB-ARBA"/>
</dbReference>
<accession>A0A1M5G5T1</accession>
<feature type="domain" description="Fe/B12 periplasmic-binding" evidence="6">
    <location>
        <begin position="43"/>
        <end position="300"/>
    </location>
</feature>
<proteinExistence type="inferred from homology"/>